<dbReference type="Proteomes" id="UP000435112">
    <property type="component" value="Unassembled WGS sequence"/>
</dbReference>
<comment type="caution">
    <text evidence="4">The sequence shown here is derived from an EMBL/GenBank/DDBJ whole genome shotgun (WGS) entry which is preliminary data.</text>
</comment>
<proteinExistence type="predicted"/>
<accession>A0A6A3IPK2</accession>
<evidence type="ECO:0000256" key="2">
    <source>
        <dbReference type="SAM" id="SignalP"/>
    </source>
</evidence>
<keyword evidence="2" id="KW-0732">Signal</keyword>
<feature type="signal peptide" evidence="2">
    <location>
        <begin position="1"/>
        <end position="22"/>
    </location>
</feature>
<dbReference type="EMBL" id="QXFU01002890">
    <property type="protein sequence ID" value="KAE8980453.1"/>
    <property type="molecule type" value="Genomic_DNA"/>
</dbReference>
<feature type="compositionally biased region" description="Basic and acidic residues" evidence="1">
    <location>
        <begin position="44"/>
        <end position="56"/>
    </location>
</feature>
<gene>
    <name evidence="4" type="ORF">PR001_g23720</name>
    <name evidence="3" type="ORF">PR002_g24122</name>
    <name evidence="5" type="ORF">PR003_g24327</name>
</gene>
<feature type="region of interest" description="Disordered" evidence="1">
    <location>
        <begin position="116"/>
        <end position="135"/>
    </location>
</feature>
<evidence type="ECO:0000313" key="3">
    <source>
        <dbReference type="EMBL" id="KAE8980453.1"/>
    </source>
</evidence>
<evidence type="ECO:0000313" key="6">
    <source>
        <dbReference type="Proteomes" id="UP000429607"/>
    </source>
</evidence>
<dbReference type="EMBL" id="QXFV01002865">
    <property type="protein sequence ID" value="KAE8982465.1"/>
    <property type="molecule type" value="Genomic_DNA"/>
</dbReference>
<evidence type="ECO:0000313" key="5">
    <source>
        <dbReference type="EMBL" id="KAE9294162.1"/>
    </source>
</evidence>
<dbReference type="AlphaFoldDB" id="A0A6A3IPK2"/>
<keyword evidence="7" id="KW-1185">Reference proteome</keyword>
<evidence type="ECO:0000313" key="8">
    <source>
        <dbReference type="Proteomes" id="UP000435112"/>
    </source>
</evidence>
<dbReference type="Proteomes" id="UP000434957">
    <property type="component" value="Unassembled WGS sequence"/>
</dbReference>
<reference evidence="6 8" key="1">
    <citation type="submission" date="2018-09" db="EMBL/GenBank/DDBJ databases">
        <title>Genomic investigation of the strawberry pathogen Phytophthora fragariae indicates pathogenicity is determined by transcriptional variation in three key races.</title>
        <authorList>
            <person name="Adams T.M."/>
            <person name="Armitage A.D."/>
            <person name="Sobczyk M.K."/>
            <person name="Bates H.J."/>
            <person name="Dunwell J.M."/>
            <person name="Nellist C.F."/>
            <person name="Harrison R.J."/>
        </authorList>
    </citation>
    <scope>NUCLEOTIDE SEQUENCE [LARGE SCALE GENOMIC DNA]</scope>
    <source>
        <strain evidence="4 6">SCRP249</strain>
        <strain evidence="3 8">SCRP324</strain>
        <strain evidence="5 7">SCRP333</strain>
    </source>
</reference>
<sequence>MRLLHLVLAIAVSLAAISNGTAATAAKSITDSDPSNQVVTRGLSGKEEALEEERKGGRGGGGGGRGGGRGTTTRGQIHGTHTSIGLMYPNHLSHRKTKCDEVKNWWQRLFDKSVKKCPKKDGEEEEEGNAKRLRA</sequence>
<organism evidence="4 6">
    <name type="scientific">Phytophthora rubi</name>
    <dbReference type="NCBI Taxonomy" id="129364"/>
    <lineage>
        <taxon>Eukaryota</taxon>
        <taxon>Sar</taxon>
        <taxon>Stramenopiles</taxon>
        <taxon>Oomycota</taxon>
        <taxon>Peronosporomycetes</taxon>
        <taxon>Peronosporales</taxon>
        <taxon>Peronosporaceae</taxon>
        <taxon>Phytophthora</taxon>
    </lineage>
</organism>
<evidence type="ECO:0000256" key="1">
    <source>
        <dbReference type="SAM" id="MobiDB-lite"/>
    </source>
</evidence>
<evidence type="ECO:0000313" key="7">
    <source>
        <dbReference type="Proteomes" id="UP000434957"/>
    </source>
</evidence>
<feature type="compositionally biased region" description="Polar residues" evidence="1">
    <location>
        <begin position="27"/>
        <end position="39"/>
    </location>
</feature>
<feature type="region of interest" description="Disordered" evidence="1">
    <location>
        <begin position="27"/>
        <end position="89"/>
    </location>
</feature>
<name>A0A6A3IPK2_9STRA</name>
<dbReference type="Proteomes" id="UP000429607">
    <property type="component" value="Unassembled WGS sequence"/>
</dbReference>
<dbReference type="OrthoDB" id="119960at2759"/>
<dbReference type="EMBL" id="QXFT01002712">
    <property type="protein sequence ID" value="KAE9294162.1"/>
    <property type="molecule type" value="Genomic_DNA"/>
</dbReference>
<feature type="compositionally biased region" description="Gly residues" evidence="1">
    <location>
        <begin position="58"/>
        <end position="70"/>
    </location>
</feature>
<evidence type="ECO:0008006" key="9">
    <source>
        <dbReference type="Google" id="ProtNLM"/>
    </source>
</evidence>
<protein>
    <recommendedName>
        <fullName evidence="9">RxLR effector protein</fullName>
    </recommendedName>
</protein>
<evidence type="ECO:0000313" key="4">
    <source>
        <dbReference type="EMBL" id="KAE8982465.1"/>
    </source>
</evidence>
<feature type="chain" id="PRO_5036164394" description="RxLR effector protein" evidence="2">
    <location>
        <begin position="23"/>
        <end position="135"/>
    </location>
</feature>